<gene>
    <name evidence="15" type="primary">hisG_22</name>
    <name evidence="15" type="ORF">SDC9_83936</name>
</gene>
<keyword evidence="12" id="KW-0368">Histidine biosynthesis</keyword>
<keyword evidence="11" id="KW-0067">ATP-binding</keyword>
<evidence type="ECO:0000259" key="14">
    <source>
        <dbReference type="Pfam" id="PF01634"/>
    </source>
</evidence>
<dbReference type="AlphaFoldDB" id="A0A644Z8W7"/>
<evidence type="ECO:0000256" key="5">
    <source>
        <dbReference type="ARBA" id="ARBA00011946"/>
    </source>
</evidence>
<evidence type="ECO:0000256" key="6">
    <source>
        <dbReference type="ARBA" id="ARBA00022490"/>
    </source>
</evidence>
<keyword evidence="10" id="KW-0547">Nucleotide-binding</keyword>
<dbReference type="EC" id="2.4.2.17" evidence="5"/>
<comment type="pathway">
    <text evidence="3">Amino-acid biosynthesis; L-histidine biosynthesis; L-histidine from 5-phospho-alpha-D-ribose 1-diphosphate: step 1/9.</text>
</comment>
<evidence type="ECO:0000256" key="9">
    <source>
        <dbReference type="ARBA" id="ARBA00022679"/>
    </source>
</evidence>
<comment type="similarity">
    <text evidence="4">Belongs to the ATP phosphoribosyltransferase family. Short subfamily.</text>
</comment>
<evidence type="ECO:0000256" key="13">
    <source>
        <dbReference type="ARBA" id="ARBA00024861"/>
    </source>
</evidence>
<evidence type="ECO:0000256" key="2">
    <source>
        <dbReference type="ARBA" id="ARBA00004496"/>
    </source>
</evidence>
<dbReference type="CDD" id="cd13595">
    <property type="entry name" value="PBP2_HisGs"/>
    <property type="match status" value="1"/>
</dbReference>
<organism evidence="15">
    <name type="scientific">bioreactor metagenome</name>
    <dbReference type="NCBI Taxonomy" id="1076179"/>
    <lineage>
        <taxon>unclassified sequences</taxon>
        <taxon>metagenomes</taxon>
        <taxon>ecological metagenomes</taxon>
    </lineage>
</organism>
<dbReference type="GO" id="GO:0005524">
    <property type="term" value="F:ATP binding"/>
    <property type="evidence" value="ECO:0007669"/>
    <property type="project" value="UniProtKB-KW"/>
</dbReference>
<evidence type="ECO:0000256" key="11">
    <source>
        <dbReference type="ARBA" id="ARBA00022840"/>
    </source>
</evidence>
<dbReference type="HAMAP" id="MF_01018">
    <property type="entry name" value="HisG_Short"/>
    <property type="match status" value="1"/>
</dbReference>
<dbReference type="InterPro" id="IPR013820">
    <property type="entry name" value="ATP_PRibTrfase_cat"/>
</dbReference>
<comment type="catalytic activity">
    <reaction evidence="1">
        <text>1-(5-phospho-beta-D-ribosyl)-ATP + diphosphate = 5-phospho-alpha-D-ribose 1-diphosphate + ATP</text>
        <dbReference type="Rhea" id="RHEA:18473"/>
        <dbReference type="ChEBI" id="CHEBI:30616"/>
        <dbReference type="ChEBI" id="CHEBI:33019"/>
        <dbReference type="ChEBI" id="CHEBI:58017"/>
        <dbReference type="ChEBI" id="CHEBI:73183"/>
        <dbReference type="EC" id="2.4.2.17"/>
    </reaction>
</comment>
<dbReference type="EMBL" id="VSSQ01007906">
    <property type="protein sequence ID" value="MPM37326.1"/>
    <property type="molecule type" value="Genomic_DNA"/>
</dbReference>
<proteinExistence type="inferred from homology"/>
<evidence type="ECO:0000313" key="15">
    <source>
        <dbReference type="EMBL" id="MPM37326.1"/>
    </source>
</evidence>
<name>A0A644Z8W7_9ZZZZ</name>
<keyword evidence="7" id="KW-0028">Amino-acid biosynthesis</keyword>
<evidence type="ECO:0000256" key="4">
    <source>
        <dbReference type="ARBA" id="ARBA00009489"/>
    </source>
</evidence>
<dbReference type="GO" id="GO:0000105">
    <property type="term" value="P:L-histidine biosynthetic process"/>
    <property type="evidence" value="ECO:0007669"/>
    <property type="project" value="UniProtKB-UniPathway"/>
</dbReference>
<protein>
    <recommendedName>
        <fullName evidence="5">ATP phosphoribosyltransferase</fullName>
        <ecNumber evidence="5">2.4.2.17</ecNumber>
    </recommendedName>
</protein>
<keyword evidence="8 15" id="KW-0328">Glycosyltransferase</keyword>
<evidence type="ECO:0000256" key="12">
    <source>
        <dbReference type="ARBA" id="ARBA00023102"/>
    </source>
</evidence>
<evidence type="ECO:0000256" key="7">
    <source>
        <dbReference type="ARBA" id="ARBA00022605"/>
    </source>
</evidence>
<dbReference type="UniPathway" id="UPA00031">
    <property type="reaction ID" value="UER00006"/>
</dbReference>
<feature type="domain" description="ATP phosphoribosyltransferase catalytic" evidence="14">
    <location>
        <begin position="50"/>
        <end position="207"/>
    </location>
</feature>
<dbReference type="PROSITE" id="PS01316">
    <property type="entry name" value="ATP_P_PHORIBOSYLTR"/>
    <property type="match status" value="1"/>
</dbReference>
<accession>A0A644Z8W7</accession>
<sequence>MMLTIALPTGRVFSDAVEMIAGAGLPCDGLASPGRKLVIEAGEFRYILAKPSDVPLYVSYGTADLAFAGGDVLLESAMPVVELLDTGAGRCSVVVAGPRSQAERFRGHASELMGLKVATKYPRIADGHFSARGVQVDIIHLHGSIELAPKLGLSDCILDIVQTGSTLRANSLEVLEHVCDVSLRLVASRKSTALRWKEVQSVMNKISSHVKEKRP</sequence>
<dbReference type="GO" id="GO:0003879">
    <property type="term" value="F:ATP phosphoribosyltransferase activity"/>
    <property type="evidence" value="ECO:0007669"/>
    <property type="project" value="UniProtKB-EC"/>
</dbReference>
<comment type="function">
    <text evidence="13">Catalyzes the condensation of ATP and 5-phosphoribose 1-diphosphate to form N'-(5'-phosphoribosyl)-ATP (PR-ATP). Has a crucial role in the pathway because the rate of histidine biosynthesis seems to be controlled primarily by regulation of HisG enzymatic activity.</text>
</comment>
<comment type="subcellular location">
    <subcellularLocation>
        <location evidence="2">Cytoplasm</location>
    </subcellularLocation>
</comment>
<dbReference type="SUPFAM" id="SSF53850">
    <property type="entry name" value="Periplasmic binding protein-like II"/>
    <property type="match status" value="1"/>
</dbReference>
<dbReference type="PANTHER" id="PTHR21403:SF8">
    <property type="entry name" value="ATP PHOSPHORIBOSYLTRANSFERASE"/>
    <property type="match status" value="1"/>
</dbReference>
<dbReference type="NCBIfam" id="TIGR00070">
    <property type="entry name" value="hisG"/>
    <property type="match status" value="1"/>
</dbReference>
<dbReference type="Gene3D" id="3.40.190.10">
    <property type="entry name" value="Periplasmic binding protein-like II"/>
    <property type="match status" value="2"/>
</dbReference>
<evidence type="ECO:0000256" key="3">
    <source>
        <dbReference type="ARBA" id="ARBA00004667"/>
    </source>
</evidence>
<evidence type="ECO:0000256" key="10">
    <source>
        <dbReference type="ARBA" id="ARBA00022741"/>
    </source>
</evidence>
<dbReference type="InterPro" id="IPR018198">
    <property type="entry name" value="ATP_PRibTrfase_CS"/>
</dbReference>
<keyword evidence="6" id="KW-0963">Cytoplasm</keyword>
<dbReference type="PANTHER" id="PTHR21403">
    <property type="entry name" value="ATP PHOSPHORIBOSYLTRANSFERASE ATP-PRTASE"/>
    <property type="match status" value="1"/>
</dbReference>
<dbReference type="Pfam" id="PF01634">
    <property type="entry name" value="HisG"/>
    <property type="match status" value="1"/>
</dbReference>
<dbReference type="GO" id="GO:0005737">
    <property type="term" value="C:cytoplasm"/>
    <property type="evidence" value="ECO:0007669"/>
    <property type="project" value="UniProtKB-SubCell"/>
</dbReference>
<evidence type="ECO:0000256" key="8">
    <source>
        <dbReference type="ARBA" id="ARBA00022676"/>
    </source>
</evidence>
<dbReference type="InterPro" id="IPR001348">
    <property type="entry name" value="ATP_PRibTrfase_HisG"/>
</dbReference>
<dbReference type="InterPro" id="IPR024893">
    <property type="entry name" value="ATP_PRibTrfase_HisG_short"/>
</dbReference>
<keyword evidence="9 15" id="KW-0808">Transferase</keyword>
<reference evidence="15" key="1">
    <citation type="submission" date="2019-08" db="EMBL/GenBank/DDBJ databases">
        <authorList>
            <person name="Kucharzyk K."/>
            <person name="Murdoch R.W."/>
            <person name="Higgins S."/>
            <person name="Loffler F."/>
        </authorList>
    </citation>
    <scope>NUCLEOTIDE SEQUENCE</scope>
</reference>
<comment type="caution">
    <text evidence="15">The sequence shown here is derived from an EMBL/GenBank/DDBJ whole genome shotgun (WGS) entry which is preliminary data.</text>
</comment>
<evidence type="ECO:0000256" key="1">
    <source>
        <dbReference type="ARBA" id="ARBA00000915"/>
    </source>
</evidence>